<feature type="transmembrane region" description="Helical" evidence="8">
    <location>
        <begin position="42"/>
        <end position="67"/>
    </location>
</feature>
<keyword evidence="6 8" id="KW-1133">Transmembrane helix</keyword>
<keyword evidence="3" id="KW-0813">Transport</keyword>
<dbReference type="EMBL" id="AWVI01000057">
    <property type="protein sequence ID" value="ERK44786.1"/>
    <property type="molecule type" value="Genomic_DNA"/>
</dbReference>
<feature type="transmembrane region" description="Helical" evidence="8">
    <location>
        <begin position="88"/>
        <end position="110"/>
    </location>
</feature>
<feature type="transmembrane region" description="Helical" evidence="8">
    <location>
        <begin position="250"/>
        <end position="272"/>
    </location>
</feature>
<dbReference type="Proteomes" id="UP000016658">
    <property type="component" value="Unassembled WGS sequence"/>
</dbReference>
<evidence type="ECO:0000256" key="6">
    <source>
        <dbReference type="ARBA" id="ARBA00022989"/>
    </source>
</evidence>
<gene>
    <name evidence="9" type="ORF">HMPREF0367_01322</name>
</gene>
<accession>U2PKV9</accession>
<reference evidence="9 10" key="1">
    <citation type="submission" date="2013-06" db="EMBL/GenBank/DDBJ databases">
        <authorList>
            <person name="Weinstock G."/>
            <person name="Sodergren E."/>
            <person name="Lobos E.A."/>
            <person name="Fulton L."/>
            <person name="Fulton R."/>
            <person name="Courtney L."/>
            <person name="Fronick C."/>
            <person name="O'Laughlin M."/>
            <person name="Godfrey J."/>
            <person name="Wilson R.M."/>
            <person name="Miner T."/>
            <person name="Farmer C."/>
            <person name="Delehaunty K."/>
            <person name="Cordes M."/>
            <person name="Minx P."/>
            <person name="Tomlinson C."/>
            <person name="Chen J."/>
            <person name="Wollam A."/>
            <person name="Pepin K.H."/>
            <person name="Bhonagiri V."/>
            <person name="Zhang X."/>
            <person name="Warren W."/>
            <person name="Mitreva M."/>
            <person name="Mardis E.R."/>
            <person name="Wilson R.K."/>
        </authorList>
    </citation>
    <scope>NUCLEOTIDE SEQUENCE [LARGE SCALE GENOMIC DNA]</scope>
    <source>
        <strain evidence="9 10">ATCC 27803</strain>
    </source>
</reference>
<evidence type="ECO:0000256" key="2">
    <source>
        <dbReference type="ARBA" id="ARBA00009773"/>
    </source>
</evidence>
<dbReference type="Pfam" id="PF01594">
    <property type="entry name" value="AI-2E_transport"/>
    <property type="match status" value="1"/>
</dbReference>
<dbReference type="GO" id="GO:0005886">
    <property type="term" value="C:plasma membrane"/>
    <property type="evidence" value="ECO:0007669"/>
    <property type="project" value="UniProtKB-SubCell"/>
</dbReference>
<name>U2PKV9_9FIRM</name>
<evidence type="ECO:0000256" key="5">
    <source>
        <dbReference type="ARBA" id="ARBA00022692"/>
    </source>
</evidence>
<feature type="transmembrane region" description="Helical" evidence="8">
    <location>
        <begin position="185"/>
        <end position="211"/>
    </location>
</feature>
<comment type="subcellular location">
    <subcellularLocation>
        <location evidence="1">Cell membrane</location>
        <topology evidence="1">Multi-pass membrane protein</topology>
    </subcellularLocation>
</comment>
<feature type="transmembrane region" description="Helical" evidence="8">
    <location>
        <begin position="18"/>
        <end position="36"/>
    </location>
</feature>
<evidence type="ECO:0000256" key="3">
    <source>
        <dbReference type="ARBA" id="ARBA00022448"/>
    </source>
</evidence>
<dbReference type="InterPro" id="IPR002549">
    <property type="entry name" value="AI-2E-like"/>
</dbReference>
<dbReference type="PANTHER" id="PTHR21716">
    <property type="entry name" value="TRANSMEMBRANE PROTEIN"/>
    <property type="match status" value="1"/>
</dbReference>
<evidence type="ECO:0000256" key="7">
    <source>
        <dbReference type="ARBA" id="ARBA00023136"/>
    </source>
</evidence>
<protein>
    <submittedName>
        <fullName evidence="9">Putative ATP synthase F0, A subunit</fullName>
    </submittedName>
</protein>
<evidence type="ECO:0000313" key="10">
    <source>
        <dbReference type="Proteomes" id="UP000016658"/>
    </source>
</evidence>
<evidence type="ECO:0000256" key="4">
    <source>
        <dbReference type="ARBA" id="ARBA00022475"/>
    </source>
</evidence>
<dbReference type="AlphaFoldDB" id="U2PKV9"/>
<proteinExistence type="inferred from homology"/>
<feature type="transmembrane region" description="Helical" evidence="8">
    <location>
        <begin position="314"/>
        <end position="333"/>
    </location>
</feature>
<evidence type="ECO:0000256" key="1">
    <source>
        <dbReference type="ARBA" id="ARBA00004651"/>
    </source>
</evidence>
<keyword evidence="7 8" id="KW-0472">Membrane</keyword>
<evidence type="ECO:0000313" key="9">
    <source>
        <dbReference type="EMBL" id="ERK44786.1"/>
    </source>
</evidence>
<dbReference type="PANTHER" id="PTHR21716:SF53">
    <property type="entry name" value="PERMEASE PERM-RELATED"/>
    <property type="match status" value="1"/>
</dbReference>
<organism evidence="9 10">
    <name type="scientific">Faecalitalea cylindroides ATCC 27803</name>
    <dbReference type="NCBI Taxonomy" id="649755"/>
    <lineage>
        <taxon>Bacteria</taxon>
        <taxon>Bacillati</taxon>
        <taxon>Bacillota</taxon>
        <taxon>Erysipelotrichia</taxon>
        <taxon>Erysipelotrichales</taxon>
        <taxon>Erysipelotrichaceae</taxon>
        <taxon>Faecalitalea</taxon>
    </lineage>
</organism>
<keyword evidence="4" id="KW-1003">Cell membrane</keyword>
<dbReference type="HOGENOM" id="CLU_031275_2_1_9"/>
<dbReference type="GO" id="GO:0055085">
    <property type="term" value="P:transmembrane transport"/>
    <property type="evidence" value="ECO:0007669"/>
    <property type="project" value="TreeGrafter"/>
</dbReference>
<feature type="transmembrane region" description="Helical" evidence="8">
    <location>
        <begin position="345"/>
        <end position="378"/>
    </location>
</feature>
<evidence type="ECO:0000256" key="8">
    <source>
        <dbReference type="SAM" id="Phobius"/>
    </source>
</evidence>
<comment type="similarity">
    <text evidence="2">Belongs to the autoinducer-2 exporter (AI-2E) (TC 2.A.86) family.</text>
</comment>
<comment type="caution">
    <text evidence="9">The sequence shown here is derived from an EMBL/GenBank/DDBJ whole genome shotgun (WGS) entry which is preliminary data.</text>
</comment>
<sequence length="396" mass="44082">MGDQMFRVPRQYKDKEVLYRRVILFAVVLLMVVLYFEKILQVLLYILSICMPFLFGGGLAFVFNIIANNLMRAGNILFKIEERKIYRVIANILSIVIVLALFLGFVFLLVPQIFASLETIINNLPETLNSFYHWAYRTSSSIPSLHNWIQGLDLNVLDFDNLSNWFNDFINWIFSGGANNIFGSVYQVISTTFSIVLSTFVALMFSIIVLFNKSTVVKESKGLLRAYMPDDIYEKTLHVLRLIARTFTQYIGGTCTECIILGTLVTVGATLLNIPYATLVGIIVGVGALVPMFGALIAAIIGALFVATESVQSAVYFMIMFICIQQVEGNFIYPNVVGRSVGFPPMYVIVAVTVGASLGGILGIIISIPVCSCIYQLVKEDVVMRLKVKKHSTTSS</sequence>
<feature type="transmembrane region" description="Helical" evidence="8">
    <location>
        <begin position="278"/>
        <end position="307"/>
    </location>
</feature>
<keyword evidence="5 8" id="KW-0812">Transmembrane</keyword>
<dbReference type="PATRIC" id="fig|649755.3.peg.1223"/>